<organism evidence="2 3">
    <name type="scientific">Neolewinella maritima</name>
    <dbReference type="NCBI Taxonomy" id="1383882"/>
    <lineage>
        <taxon>Bacteria</taxon>
        <taxon>Pseudomonadati</taxon>
        <taxon>Bacteroidota</taxon>
        <taxon>Saprospiria</taxon>
        <taxon>Saprospirales</taxon>
        <taxon>Lewinellaceae</taxon>
        <taxon>Neolewinella</taxon>
    </lineage>
</organism>
<evidence type="ECO:0000256" key="1">
    <source>
        <dbReference type="SAM" id="SignalP"/>
    </source>
</evidence>
<dbReference type="NCBIfam" id="TIGR04183">
    <property type="entry name" value="Por_Secre_tail"/>
    <property type="match status" value="1"/>
</dbReference>
<comment type="caution">
    <text evidence="2">The sequence shown here is derived from an EMBL/GenBank/DDBJ whole genome shotgun (WGS) entry which is preliminary data.</text>
</comment>
<gene>
    <name evidence="2" type="ORF">LEM8419_00621</name>
</gene>
<feature type="chain" id="PRO_5047198382" description="T9SS type A sorting domain-containing protein" evidence="1">
    <location>
        <begin position="26"/>
        <end position="335"/>
    </location>
</feature>
<evidence type="ECO:0008006" key="4">
    <source>
        <dbReference type="Google" id="ProtNLM"/>
    </source>
</evidence>
<evidence type="ECO:0000313" key="3">
    <source>
        <dbReference type="Proteomes" id="UP000837803"/>
    </source>
</evidence>
<accession>A0ABM9AXR0</accession>
<dbReference type="InterPro" id="IPR026444">
    <property type="entry name" value="Secre_tail"/>
</dbReference>
<name>A0ABM9AXR0_9BACT</name>
<sequence length="335" mass="37525">MKKVFDLIRVLSLAAILSSAVQAQAVDWTDSGNRWTYGSIGLGRPWPPHQLTVGSDTVIDGQAATAILQTVDTPYLAFDFYYLPHEIDTFYIQQRGDTLLYYVDSAFHVLYDFTLEAGDTAFFYIPTQMRNSDARDVEYLPFRVDSVGTMVVGDRTLRGQYLRDLASRAYPHYVDGAFSIGWRYELLGTIDRYMFPYDGFYCDGICPFYLRCFSAGGNDDQGSVELKRVDYACTDVLFSTATYEPDLSASLLAYPNPVSAGQELLLEWSGQDDLQDLVVRLFDPLGRELRVVTSRSSQQLLRLPLDGNLPVGLYTLVVHASAGRAVKRVVVIAGR</sequence>
<feature type="signal peptide" evidence="1">
    <location>
        <begin position="1"/>
        <end position="25"/>
    </location>
</feature>
<keyword evidence="1" id="KW-0732">Signal</keyword>
<reference evidence="2" key="1">
    <citation type="submission" date="2021-12" db="EMBL/GenBank/DDBJ databases">
        <authorList>
            <person name="Rodrigo-Torres L."/>
            <person name="Arahal R. D."/>
            <person name="Lucena T."/>
        </authorList>
    </citation>
    <scope>NUCLEOTIDE SEQUENCE</scope>
    <source>
        <strain evidence="2">CECT 8419</strain>
    </source>
</reference>
<dbReference type="Proteomes" id="UP000837803">
    <property type="component" value="Unassembled WGS sequence"/>
</dbReference>
<dbReference type="EMBL" id="CAKLPZ010000001">
    <property type="protein sequence ID" value="CAH0999323.1"/>
    <property type="molecule type" value="Genomic_DNA"/>
</dbReference>
<protein>
    <recommendedName>
        <fullName evidence="4">T9SS type A sorting domain-containing protein</fullName>
    </recommendedName>
</protein>
<keyword evidence="3" id="KW-1185">Reference proteome</keyword>
<proteinExistence type="predicted"/>
<evidence type="ECO:0000313" key="2">
    <source>
        <dbReference type="EMBL" id="CAH0999323.1"/>
    </source>
</evidence>